<evidence type="ECO:0000313" key="3">
    <source>
        <dbReference type="Proteomes" id="UP001249851"/>
    </source>
</evidence>
<name>A0AAD9VFN3_ACRCE</name>
<reference evidence="2" key="2">
    <citation type="journal article" date="2023" name="Science">
        <title>Genomic signatures of disease resistance in endangered staghorn corals.</title>
        <authorList>
            <person name="Vollmer S.V."/>
            <person name="Selwyn J.D."/>
            <person name="Despard B.A."/>
            <person name="Roesel C.L."/>
        </authorList>
    </citation>
    <scope>NUCLEOTIDE SEQUENCE</scope>
    <source>
        <strain evidence="2">K2</strain>
    </source>
</reference>
<dbReference type="AlphaFoldDB" id="A0AAD9VFN3"/>
<evidence type="ECO:0000256" key="1">
    <source>
        <dbReference type="SAM" id="MobiDB-lite"/>
    </source>
</evidence>
<organism evidence="2 3">
    <name type="scientific">Acropora cervicornis</name>
    <name type="common">Staghorn coral</name>
    <dbReference type="NCBI Taxonomy" id="6130"/>
    <lineage>
        <taxon>Eukaryota</taxon>
        <taxon>Metazoa</taxon>
        <taxon>Cnidaria</taxon>
        <taxon>Anthozoa</taxon>
        <taxon>Hexacorallia</taxon>
        <taxon>Scleractinia</taxon>
        <taxon>Astrocoeniina</taxon>
        <taxon>Acroporidae</taxon>
        <taxon>Acropora</taxon>
    </lineage>
</organism>
<gene>
    <name evidence="2" type="ORF">P5673_002454</name>
</gene>
<sequence length="209" mass="24343">MNQLPQHSYFGQYYFNPQWVQATGSGSPSVVYNNVVNFSVGPDGTHYFHQTYSGQFVAPSASTVDMKMSVAAPSYAEVVKPRAQKASTRSKYINKERREKRQKARQDEKDKTVKEAEEDDEDEDDYEEEEQEYSSDDDVWATEDDEYYDNDSDSSQEECYSSPLRYNIQPRRRRMYPSTREHSPSSPRRDMDARSTIVSLVPKEFQLFD</sequence>
<feature type="compositionally biased region" description="Basic and acidic residues" evidence="1">
    <location>
        <begin position="93"/>
        <end position="115"/>
    </location>
</feature>
<feature type="compositionally biased region" description="Basic and acidic residues" evidence="1">
    <location>
        <begin position="179"/>
        <end position="193"/>
    </location>
</feature>
<protein>
    <submittedName>
        <fullName evidence="2">Uncharacterized protein</fullName>
    </submittedName>
</protein>
<dbReference type="Proteomes" id="UP001249851">
    <property type="component" value="Unassembled WGS sequence"/>
</dbReference>
<proteinExistence type="predicted"/>
<evidence type="ECO:0000313" key="2">
    <source>
        <dbReference type="EMBL" id="KAK2572237.1"/>
    </source>
</evidence>
<accession>A0AAD9VFN3</accession>
<reference evidence="2" key="1">
    <citation type="journal article" date="2023" name="G3 (Bethesda)">
        <title>Whole genome assembly and annotation of the endangered Caribbean coral Acropora cervicornis.</title>
        <authorList>
            <person name="Selwyn J.D."/>
            <person name="Vollmer S.V."/>
        </authorList>
    </citation>
    <scope>NUCLEOTIDE SEQUENCE</scope>
    <source>
        <strain evidence="2">K2</strain>
    </source>
</reference>
<keyword evidence="3" id="KW-1185">Reference proteome</keyword>
<feature type="compositionally biased region" description="Acidic residues" evidence="1">
    <location>
        <begin position="116"/>
        <end position="156"/>
    </location>
</feature>
<feature type="region of interest" description="Disordered" evidence="1">
    <location>
        <begin position="81"/>
        <end position="195"/>
    </location>
</feature>
<dbReference type="EMBL" id="JARQWQ010000004">
    <property type="protein sequence ID" value="KAK2572237.1"/>
    <property type="molecule type" value="Genomic_DNA"/>
</dbReference>
<comment type="caution">
    <text evidence="2">The sequence shown here is derived from an EMBL/GenBank/DDBJ whole genome shotgun (WGS) entry which is preliminary data.</text>
</comment>